<keyword evidence="4" id="KW-0963">Cytoplasm</keyword>
<comment type="function">
    <text evidence="10">Protein associated with the U5 snRNP, during its maturation and its post-splicing recycling and which is required for spliceosomal tri-snRNP complex assembly in the nucleus. Has a molecular sequestering activity and transiently hinders SNRNP200 binding sites for constitutive splicing factors that intervene later during the assembly of the spliceosome and splicing. Together with its molecular sequestering activity, may also function as a molecular adapter and placeholder, coordinating the assembly of the U5 snRNP and its association with the U4/U6 di-snRNP.</text>
</comment>
<sequence length="273" mass="31182">MNISMEGNIETTVFLLKGESNDFTNRCKDIFSNLKTYEDKHNEFEQSRAQSDLSEDHKLLSLEPDSTATETIMPAFKTPKLPTRKGCHQDVEEKDSGNQQRNNWNRSVDTKEGAGRTYSYQGRFKRGGLKRKPDFEVHPDKWTRYSLEDVTDEDMSSSANKKAALAFLAERRAIQEAENAREKVDVDSNACSRGAFTFKRVKKTSASYSEKNEKDSLNESAEVRGCSLELDDTNENDSKHPSDIESKMIFKSRKPSRGKSIRIRRVEEEDDNA</sequence>
<organism evidence="12 13">
    <name type="scientific">Potamilus streckersoni</name>
    <dbReference type="NCBI Taxonomy" id="2493646"/>
    <lineage>
        <taxon>Eukaryota</taxon>
        <taxon>Metazoa</taxon>
        <taxon>Spiralia</taxon>
        <taxon>Lophotrochozoa</taxon>
        <taxon>Mollusca</taxon>
        <taxon>Bivalvia</taxon>
        <taxon>Autobranchia</taxon>
        <taxon>Heteroconchia</taxon>
        <taxon>Palaeoheterodonta</taxon>
        <taxon>Unionida</taxon>
        <taxon>Unionoidea</taxon>
        <taxon>Unionidae</taxon>
        <taxon>Ambleminae</taxon>
        <taxon>Lampsilini</taxon>
        <taxon>Potamilus</taxon>
    </lineage>
</organism>
<keyword evidence="8" id="KW-0539">Nucleus</keyword>
<evidence type="ECO:0000256" key="9">
    <source>
        <dbReference type="ARBA" id="ARBA00035304"/>
    </source>
</evidence>
<proteinExistence type="inferred from homology"/>
<dbReference type="GO" id="GO:0005681">
    <property type="term" value="C:spliceosomal complex"/>
    <property type="evidence" value="ECO:0007669"/>
    <property type="project" value="UniProtKB-KW"/>
</dbReference>
<evidence type="ECO:0000256" key="8">
    <source>
        <dbReference type="ARBA" id="ARBA00023242"/>
    </source>
</evidence>
<evidence type="ECO:0000313" key="13">
    <source>
        <dbReference type="Proteomes" id="UP001195483"/>
    </source>
</evidence>
<keyword evidence="7" id="KW-0508">mRNA splicing</keyword>
<feature type="compositionally biased region" description="Polar residues" evidence="11">
    <location>
        <begin position="97"/>
        <end position="107"/>
    </location>
</feature>
<name>A0AAE0VYY7_9BIVA</name>
<dbReference type="Pfam" id="PF15264">
    <property type="entry name" value="TSSC4"/>
    <property type="match status" value="1"/>
</dbReference>
<dbReference type="GO" id="GO:0006397">
    <property type="term" value="P:mRNA processing"/>
    <property type="evidence" value="ECO:0007669"/>
    <property type="project" value="UniProtKB-KW"/>
</dbReference>
<evidence type="ECO:0000256" key="4">
    <source>
        <dbReference type="ARBA" id="ARBA00022490"/>
    </source>
</evidence>
<feature type="compositionally biased region" description="Basic and acidic residues" evidence="11">
    <location>
        <begin position="87"/>
        <end position="96"/>
    </location>
</feature>
<evidence type="ECO:0000256" key="5">
    <source>
        <dbReference type="ARBA" id="ARBA00022664"/>
    </source>
</evidence>
<reference evidence="12" key="3">
    <citation type="submission" date="2023-05" db="EMBL/GenBank/DDBJ databases">
        <authorList>
            <person name="Smith C.H."/>
        </authorList>
    </citation>
    <scope>NUCLEOTIDE SEQUENCE</scope>
    <source>
        <strain evidence="12">CHS0354</strain>
        <tissue evidence="12">Mantle</tissue>
    </source>
</reference>
<keyword evidence="13" id="KW-1185">Reference proteome</keyword>
<dbReference type="GO" id="GO:0005737">
    <property type="term" value="C:cytoplasm"/>
    <property type="evidence" value="ECO:0007669"/>
    <property type="project" value="UniProtKB-SubCell"/>
</dbReference>
<dbReference type="EMBL" id="JAEAOA010001938">
    <property type="protein sequence ID" value="KAK3594377.1"/>
    <property type="molecule type" value="Genomic_DNA"/>
</dbReference>
<dbReference type="AlphaFoldDB" id="A0AAE0VYY7"/>
<feature type="region of interest" description="Disordered" evidence="11">
    <location>
        <begin position="203"/>
        <end position="273"/>
    </location>
</feature>
<comment type="caution">
    <text evidence="12">The sequence shown here is derived from an EMBL/GenBank/DDBJ whole genome shotgun (WGS) entry which is preliminary data.</text>
</comment>
<dbReference type="GO" id="GO:0008380">
    <property type="term" value="P:RNA splicing"/>
    <property type="evidence" value="ECO:0007669"/>
    <property type="project" value="UniProtKB-KW"/>
</dbReference>
<reference evidence="12" key="2">
    <citation type="journal article" date="2021" name="Genome Biol. Evol.">
        <title>Developing a high-quality reference genome for a parasitic bivalve with doubly uniparental inheritance (Bivalvia: Unionida).</title>
        <authorList>
            <person name="Smith C.H."/>
        </authorList>
    </citation>
    <scope>NUCLEOTIDE SEQUENCE</scope>
    <source>
        <strain evidence="12">CHS0354</strain>
        <tissue evidence="12">Mantle</tissue>
    </source>
</reference>
<feature type="compositionally biased region" description="Basic residues" evidence="11">
    <location>
        <begin position="250"/>
        <end position="263"/>
    </location>
</feature>
<evidence type="ECO:0000313" key="12">
    <source>
        <dbReference type="EMBL" id="KAK3594377.1"/>
    </source>
</evidence>
<accession>A0AAE0VYY7</accession>
<keyword evidence="6" id="KW-0747">Spliceosome</keyword>
<keyword evidence="5" id="KW-0507">mRNA processing</keyword>
<dbReference type="PANTHER" id="PTHR13445">
    <property type="entry name" value="TUMOR SUPPRESSING SUBTRANSFERABLE CANDIDATE 4 TSSC4"/>
    <property type="match status" value="1"/>
</dbReference>
<evidence type="ECO:0000256" key="2">
    <source>
        <dbReference type="ARBA" id="ARBA00004496"/>
    </source>
</evidence>
<evidence type="ECO:0000256" key="1">
    <source>
        <dbReference type="ARBA" id="ARBA00004123"/>
    </source>
</evidence>
<dbReference type="PANTHER" id="PTHR13445:SF3">
    <property type="entry name" value="U5 SMALL NUCLEAR RIBONUCLEOPROTEIN TSSC4"/>
    <property type="match status" value="1"/>
</dbReference>
<reference evidence="12" key="1">
    <citation type="journal article" date="2021" name="Genome Biol. Evol.">
        <title>A High-Quality Reference Genome for a Parasitic Bivalve with Doubly Uniparental Inheritance (Bivalvia: Unionida).</title>
        <authorList>
            <person name="Smith C.H."/>
        </authorList>
    </citation>
    <scope>NUCLEOTIDE SEQUENCE</scope>
    <source>
        <strain evidence="12">CHS0354</strain>
    </source>
</reference>
<evidence type="ECO:0000256" key="11">
    <source>
        <dbReference type="SAM" id="MobiDB-lite"/>
    </source>
</evidence>
<dbReference type="Proteomes" id="UP001195483">
    <property type="component" value="Unassembled WGS sequence"/>
</dbReference>
<feature type="region of interest" description="Disordered" evidence="11">
    <location>
        <begin position="78"/>
        <end position="119"/>
    </location>
</feature>
<comment type="similarity">
    <text evidence="3">Belongs to the TSSC4 family.</text>
</comment>
<evidence type="ECO:0000256" key="3">
    <source>
        <dbReference type="ARBA" id="ARBA00010362"/>
    </source>
</evidence>
<feature type="compositionally biased region" description="Basic and acidic residues" evidence="11">
    <location>
        <begin position="236"/>
        <end position="248"/>
    </location>
</feature>
<protein>
    <recommendedName>
        <fullName evidence="9">U5 small nuclear ribonucleoprotein TSSC4</fullName>
    </recommendedName>
</protein>
<evidence type="ECO:0000256" key="10">
    <source>
        <dbReference type="ARBA" id="ARBA00045970"/>
    </source>
</evidence>
<dbReference type="InterPro" id="IPR029338">
    <property type="entry name" value="TSSC4"/>
</dbReference>
<evidence type="ECO:0000256" key="7">
    <source>
        <dbReference type="ARBA" id="ARBA00023187"/>
    </source>
</evidence>
<gene>
    <name evidence="12" type="ORF">CHS0354_032886</name>
</gene>
<evidence type="ECO:0000256" key="6">
    <source>
        <dbReference type="ARBA" id="ARBA00022728"/>
    </source>
</evidence>
<comment type="subcellular location">
    <subcellularLocation>
        <location evidence="2">Cytoplasm</location>
    </subcellularLocation>
    <subcellularLocation>
        <location evidence="1">Nucleus</location>
    </subcellularLocation>
</comment>